<comment type="caution">
    <text evidence="2">The sequence shown here is derived from an EMBL/GenBank/DDBJ whole genome shotgun (WGS) entry which is preliminary data.</text>
</comment>
<keyword evidence="1" id="KW-0472">Membrane</keyword>
<sequence>MGADVRPAGGAPALWLRRFGRCENGATAIEYALVGVVMAVGILAAYPLLKEPLTSLFSYIGDQMKVS</sequence>
<accession>A0ABS3J5D3</accession>
<protein>
    <submittedName>
        <fullName evidence="2">Flp family type IVb pilin</fullName>
    </submittedName>
</protein>
<dbReference type="RefSeq" id="WP_207350938.1">
    <property type="nucleotide sequence ID" value="NZ_JAFMPY010000010.1"/>
</dbReference>
<reference evidence="2 3" key="1">
    <citation type="submission" date="2021-03" db="EMBL/GenBank/DDBJ databases">
        <title>Whole genome sequence of Jiella sp. MQZ13P-4.</title>
        <authorList>
            <person name="Tuo L."/>
        </authorList>
    </citation>
    <scope>NUCLEOTIDE SEQUENCE [LARGE SCALE GENOMIC DNA]</scope>
    <source>
        <strain evidence="2 3">MQZ13P-4</strain>
    </source>
</reference>
<feature type="transmembrane region" description="Helical" evidence="1">
    <location>
        <begin position="28"/>
        <end position="49"/>
    </location>
</feature>
<evidence type="ECO:0000313" key="3">
    <source>
        <dbReference type="Proteomes" id="UP000664288"/>
    </source>
</evidence>
<dbReference type="Pfam" id="PF04964">
    <property type="entry name" value="Flp_Fap"/>
    <property type="match status" value="1"/>
</dbReference>
<keyword evidence="1" id="KW-1133">Transmembrane helix</keyword>
<keyword evidence="1" id="KW-0812">Transmembrane</keyword>
<gene>
    <name evidence="2" type="ORF">J1C47_11650</name>
</gene>
<organism evidence="2 3">
    <name type="scientific">Jiella sonneratiae</name>
    <dbReference type="NCBI Taxonomy" id="2816856"/>
    <lineage>
        <taxon>Bacteria</taxon>
        <taxon>Pseudomonadati</taxon>
        <taxon>Pseudomonadota</taxon>
        <taxon>Alphaproteobacteria</taxon>
        <taxon>Hyphomicrobiales</taxon>
        <taxon>Aurantimonadaceae</taxon>
        <taxon>Jiella</taxon>
    </lineage>
</organism>
<name>A0ABS3J5D3_9HYPH</name>
<evidence type="ECO:0000256" key="1">
    <source>
        <dbReference type="SAM" id="Phobius"/>
    </source>
</evidence>
<proteinExistence type="predicted"/>
<evidence type="ECO:0000313" key="2">
    <source>
        <dbReference type="EMBL" id="MBO0904297.1"/>
    </source>
</evidence>
<dbReference type="EMBL" id="JAFMPY010000010">
    <property type="protein sequence ID" value="MBO0904297.1"/>
    <property type="molecule type" value="Genomic_DNA"/>
</dbReference>
<keyword evidence="3" id="KW-1185">Reference proteome</keyword>
<dbReference type="InterPro" id="IPR007047">
    <property type="entry name" value="Flp_Fap"/>
</dbReference>
<dbReference type="Proteomes" id="UP000664288">
    <property type="component" value="Unassembled WGS sequence"/>
</dbReference>